<keyword evidence="2" id="KW-0812">Transmembrane</keyword>
<feature type="region of interest" description="Disordered" evidence="1">
    <location>
        <begin position="54"/>
        <end position="81"/>
    </location>
</feature>
<accession>A0AAV9N399</accession>
<dbReference type="GeneID" id="89973820"/>
<organism evidence="3 4">
    <name type="scientific">Exophiala bonariae</name>
    <dbReference type="NCBI Taxonomy" id="1690606"/>
    <lineage>
        <taxon>Eukaryota</taxon>
        <taxon>Fungi</taxon>
        <taxon>Dikarya</taxon>
        <taxon>Ascomycota</taxon>
        <taxon>Pezizomycotina</taxon>
        <taxon>Eurotiomycetes</taxon>
        <taxon>Chaetothyriomycetidae</taxon>
        <taxon>Chaetothyriales</taxon>
        <taxon>Herpotrichiellaceae</taxon>
        <taxon>Exophiala</taxon>
    </lineage>
</organism>
<reference evidence="3 4" key="1">
    <citation type="submission" date="2023-08" db="EMBL/GenBank/DDBJ databases">
        <title>Black Yeasts Isolated from many extreme environments.</title>
        <authorList>
            <person name="Coleine C."/>
            <person name="Stajich J.E."/>
            <person name="Selbmann L."/>
        </authorList>
    </citation>
    <scope>NUCLEOTIDE SEQUENCE [LARGE SCALE GENOMIC DNA]</scope>
    <source>
        <strain evidence="3 4">CCFEE 5792</strain>
    </source>
</reference>
<dbReference type="AlphaFoldDB" id="A0AAV9N399"/>
<keyword evidence="4" id="KW-1185">Reference proteome</keyword>
<keyword evidence="2" id="KW-1133">Transmembrane helix</keyword>
<evidence type="ECO:0000256" key="2">
    <source>
        <dbReference type="SAM" id="Phobius"/>
    </source>
</evidence>
<evidence type="ECO:0000313" key="3">
    <source>
        <dbReference type="EMBL" id="KAK5048554.1"/>
    </source>
</evidence>
<dbReference type="EMBL" id="JAVRRD010000021">
    <property type="protein sequence ID" value="KAK5048554.1"/>
    <property type="molecule type" value="Genomic_DNA"/>
</dbReference>
<feature type="transmembrane region" description="Helical" evidence="2">
    <location>
        <begin position="153"/>
        <end position="170"/>
    </location>
</feature>
<dbReference type="RefSeq" id="XP_064703913.1">
    <property type="nucleotide sequence ID" value="XM_064849210.1"/>
</dbReference>
<gene>
    <name evidence="3" type="ORF">LTR84_005645</name>
</gene>
<sequence length="211" mass="23559">MAYSSNRASIQRKPVPDQPSQFPAKPAKPTMPEPVHYSATNNMSMLETLQARSHMQNSTNRINTDDPAFTAPTPESQPPTATHNVTNILTSISATAGDHQRVTFRSDSPYSIPSAPPQALLRRSVPPDMFTRDMSHFNYLYETMKSKDNTETILGMLTCWISLCVLGSAIDVYNKQMRDYVAGMNGRYNVYGVTWAFEFIPFGGAFVSYET</sequence>
<name>A0AAV9N399_9EURO</name>
<feature type="region of interest" description="Disordered" evidence="1">
    <location>
        <begin position="1"/>
        <end position="34"/>
    </location>
</feature>
<proteinExistence type="predicted"/>
<protein>
    <submittedName>
        <fullName evidence="3">Uncharacterized protein</fullName>
    </submittedName>
</protein>
<feature type="transmembrane region" description="Helical" evidence="2">
    <location>
        <begin position="190"/>
        <end position="209"/>
    </location>
</feature>
<evidence type="ECO:0000256" key="1">
    <source>
        <dbReference type="SAM" id="MobiDB-lite"/>
    </source>
</evidence>
<evidence type="ECO:0000313" key="4">
    <source>
        <dbReference type="Proteomes" id="UP001358417"/>
    </source>
</evidence>
<keyword evidence="2" id="KW-0472">Membrane</keyword>
<comment type="caution">
    <text evidence="3">The sequence shown here is derived from an EMBL/GenBank/DDBJ whole genome shotgun (WGS) entry which is preliminary data.</text>
</comment>
<dbReference type="Proteomes" id="UP001358417">
    <property type="component" value="Unassembled WGS sequence"/>
</dbReference>